<organism evidence="7 8">
    <name type="scientific">Urochloa decumbens</name>
    <dbReference type="NCBI Taxonomy" id="240449"/>
    <lineage>
        <taxon>Eukaryota</taxon>
        <taxon>Viridiplantae</taxon>
        <taxon>Streptophyta</taxon>
        <taxon>Embryophyta</taxon>
        <taxon>Tracheophyta</taxon>
        <taxon>Spermatophyta</taxon>
        <taxon>Magnoliopsida</taxon>
        <taxon>Liliopsida</taxon>
        <taxon>Poales</taxon>
        <taxon>Poaceae</taxon>
        <taxon>PACMAD clade</taxon>
        <taxon>Panicoideae</taxon>
        <taxon>Panicodae</taxon>
        <taxon>Paniceae</taxon>
        <taxon>Melinidinae</taxon>
        <taxon>Urochloa</taxon>
    </lineage>
</organism>
<gene>
    <name evidence="7" type="ORF">URODEC1_LOCUS113104</name>
</gene>
<dbReference type="AlphaFoldDB" id="A0ABC9G774"/>
<keyword evidence="3" id="KW-0238">DNA-binding</keyword>
<evidence type="ECO:0000313" key="8">
    <source>
        <dbReference type="Proteomes" id="UP001497457"/>
    </source>
</evidence>
<dbReference type="InterPro" id="IPR001471">
    <property type="entry name" value="AP2/ERF_dom"/>
</dbReference>
<dbReference type="PANTHER" id="PTHR31194">
    <property type="entry name" value="SHN SHINE , DNA BINDING / TRANSCRIPTION FACTOR"/>
    <property type="match status" value="1"/>
</dbReference>
<dbReference type="InterPro" id="IPR036955">
    <property type="entry name" value="AP2/ERF_dom_sf"/>
</dbReference>
<dbReference type="SUPFAM" id="SSF54171">
    <property type="entry name" value="DNA-binding domain"/>
    <property type="match status" value="1"/>
</dbReference>
<dbReference type="GO" id="GO:0003677">
    <property type="term" value="F:DNA binding"/>
    <property type="evidence" value="ECO:0007669"/>
    <property type="project" value="UniProtKB-KW"/>
</dbReference>
<accession>A0ABC9G774</accession>
<comment type="subcellular location">
    <subcellularLocation>
        <location evidence="1">Nucleus</location>
    </subcellularLocation>
</comment>
<dbReference type="SMART" id="SM00380">
    <property type="entry name" value="AP2"/>
    <property type="match status" value="1"/>
</dbReference>
<evidence type="ECO:0000256" key="3">
    <source>
        <dbReference type="ARBA" id="ARBA00023125"/>
    </source>
</evidence>
<evidence type="ECO:0000256" key="1">
    <source>
        <dbReference type="ARBA" id="ARBA00004123"/>
    </source>
</evidence>
<keyword evidence="8" id="KW-1185">Reference proteome</keyword>
<dbReference type="InterPro" id="IPR016177">
    <property type="entry name" value="DNA-bd_dom_sf"/>
</dbReference>
<sequence>MSPALPQLHGSELPSPPASLLLQPWQRGATDCGYCRVSRLLLLGKMLRSTKMPPMRKVRIFCSDPDATDSSGDEVCQNPKREKKAIREVLVPVKQYKTSKPLKTIMPCGMKDLNGPEKKASSSRYRGVRLRDSGRWQAEIRNPLTKKREYSLHDTEEEAAAAYQTKWNQFRSEVLAMKAQLPVSEHATLSSSSLVSCVSSSVSCEQKAQEAQNRVGSLMEMHREHMDVSLLKFSPKPMEISEDVMLSCKDEHPVSDSVSPADELPPDDFTRPEDVFTVSDFIATTYKPLDDDYIGLADISHLPLPIKDPEFNLDAELDWCGFDLASMEHELELL</sequence>
<evidence type="ECO:0000256" key="2">
    <source>
        <dbReference type="ARBA" id="ARBA00023015"/>
    </source>
</evidence>
<reference evidence="7 8" key="2">
    <citation type="submission" date="2024-10" db="EMBL/GenBank/DDBJ databases">
        <authorList>
            <person name="Ryan C."/>
        </authorList>
    </citation>
    <scope>NUCLEOTIDE SEQUENCE [LARGE SCALE GENOMIC DNA]</scope>
</reference>
<dbReference type="PANTHER" id="PTHR31194:SF140">
    <property type="entry name" value="ETHYLENE-RESPONSIVE TRANSCRIPTION FACTOR CRF2"/>
    <property type="match status" value="1"/>
</dbReference>
<dbReference type="GO" id="GO:0005634">
    <property type="term" value="C:nucleus"/>
    <property type="evidence" value="ECO:0007669"/>
    <property type="project" value="UniProtKB-SubCell"/>
</dbReference>
<keyword evidence="2" id="KW-0805">Transcription regulation</keyword>
<dbReference type="Gene3D" id="3.30.730.10">
    <property type="entry name" value="AP2/ERF domain"/>
    <property type="match status" value="1"/>
</dbReference>
<dbReference type="InterPro" id="IPR050913">
    <property type="entry name" value="AP2/ERF_ERF"/>
</dbReference>
<keyword evidence="4" id="KW-0804">Transcription</keyword>
<keyword evidence="5" id="KW-0539">Nucleus</keyword>
<evidence type="ECO:0000256" key="5">
    <source>
        <dbReference type="ARBA" id="ARBA00023242"/>
    </source>
</evidence>
<reference evidence="8" key="1">
    <citation type="submission" date="2024-06" db="EMBL/GenBank/DDBJ databases">
        <authorList>
            <person name="Ryan C."/>
        </authorList>
    </citation>
    <scope>NUCLEOTIDE SEQUENCE [LARGE SCALE GENOMIC DNA]</scope>
</reference>
<evidence type="ECO:0000259" key="6">
    <source>
        <dbReference type="PROSITE" id="PS51032"/>
    </source>
</evidence>
<dbReference type="Proteomes" id="UP001497457">
    <property type="component" value="Chromosome 8b"/>
</dbReference>
<dbReference type="CDD" id="cd00018">
    <property type="entry name" value="AP2"/>
    <property type="match status" value="1"/>
</dbReference>
<dbReference type="PROSITE" id="PS51032">
    <property type="entry name" value="AP2_ERF"/>
    <property type="match status" value="1"/>
</dbReference>
<feature type="domain" description="AP2/ERF" evidence="6">
    <location>
        <begin position="124"/>
        <end position="182"/>
    </location>
</feature>
<evidence type="ECO:0000256" key="4">
    <source>
        <dbReference type="ARBA" id="ARBA00023163"/>
    </source>
</evidence>
<evidence type="ECO:0000313" key="7">
    <source>
        <dbReference type="EMBL" id="CAL5088982.1"/>
    </source>
</evidence>
<protein>
    <recommendedName>
        <fullName evidence="6">AP2/ERF domain-containing protein</fullName>
    </recommendedName>
</protein>
<name>A0ABC9G774_9POAL</name>
<proteinExistence type="predicted"/>
<dbReference type="EMBL" id="OZ075118">
    <property type="protein sequence ID" value="CAL5088982.1"/>
    <property type="molecule type" value="Genomic_DNA"/>
</dbReference>